<proteinExistence type="predicted"/>
<gene>
    <name evidence="1" type="ORF">HBO33_28960</name>
</gene>
<dbReference type="RefSeq" id="WP_169899263.1">
    <property type="nucleotide sequence ID" value="NZ_JAAQYP010000084.1"/>
</dbReference>
<accession>A0A7Y1MVV4</accession>
<evidence type="ECO:0000313" key="1">
    <source>
        <dbReference type="EMBL" id="NNA99176.1"/>
    </source>
</evidence>
<comment type="caution">
    <text evidence="1">The sequence shown here is derived from an EMBL/GenBank/DDBJ whole genome shotgun (WGS) entry which is preliminary data.</text>
</comment>
<dbReference type="EMBL" id="JAAQYP010000084">
    <property type="protein sequence ID" value="NNA99176.1"/>
    <property type="molecule type" value="Genomic_DNA"/>
</dbReference>
<dbReference type="InterPro" id="IPR025737">
    <property type="entry name" value="FApF"/>
</dbReference>
<dbReference type="Proteomes" id="UP000542111">
    <property type="component" value="Unassembled WGS sequence"/>
</dbReference>
<name>A0A7Y1MVV4_9PSED</name>
<protein>
    <submittedName>
        <fullName evidence="1">Transporter</fullName>
    </submittedName>
</protein>
<dbReference type="AlphaFoldDB" id="A0A7Y1MVV4"/>
<sequence length="305" mass="33614">MKTQKVVENKINHKPNRKSKPTNIALKIILAGSAGMTLPSYAIDIDAGDWETAPAGTNMAMFYAQHVERDQLFAKGQVAANNARLESDIAILRYVHWTTLGGYPFALEALLPFGKLKADGAMSSLGNASGTGDIILTTPIWLVDNKAERNSFAVVPYIFLPTGSYDKDKPLNLGENRIKYDLQLGYTHGIGRAFNIELAGDVMYFGKNSDISLEQKPLYQAQGHLSYQLNQGTRLAVGLSHSFGGETSINGVDQDNRIETTKALLTASTFIDSRNQLLFSFGKDLSTINGFKEKSRFNIRFLHVF</sequence>
<dbReference type="Pfam" id="PF13557">
    <property type="entry name" value="Phenol_MetA_deg"/>
    <property type="match status" value="1"/>
</dbReference>
<organism evidence="1 2">
    <name type="scientific">Pseudomonas gessardii</name>
    <dbReference type="NCBI Taxonomy" id="78544"/>
    <lineage>
        <taxon>Bacteria</taxon>
        <taxon>Pseudomonadati</taxon>
        <taxon>Pseudomonadota</taxon>
        <taxon>Gammaproteobacteria</taxon>
        <taxon>Pseudomonadales</taxon>
        <taxon>Pseudomonadaceae</taxon>
        <taxon>Pseudomonas</taxon>
    </lineage>
</organism>
<reference evidence="1 2" key="1">
    <citation type="journal article" date="2020" name="Front. Microbiol.">
        <title>Genetic Organization of the aprX-lipA2 Operon Affects the Proteolytic Potential of Pseudomonas Species in Milk.</title>
        <authorList>
            <person name="Maier C."/>
            <person name="Huptas C."/>
            <person name="von Neubeck M."/>
            <person name="Scherer S."/>
            <person name="Wenning M."/>
            <person name="Lucking G."/>
        </authorList>
    </citation>
    <scope>NUCLEOTIDE SEQUENCE [LARGE SCALE GENOMIC DNA]</scope>
    <source>
        <strain evidence="1 2">G4779</strain>
    </source>
</reference>
<evidence type="ECO:0000313" key="2">
    <source>
        <dbReference type="Proteomes" id="UP000542111"/>
    </source>
</evidence>